<dbReference type="NCBIfam" id="TIGR00010">
    <property type="entry name" value="YchF/TatD family DNA exonuclease"/>
    <property type="match status" value="1"/>
</dbReference>
<keyword evidence="2" id="KW-0479">Metal-binding</keyword>
<keyword evidence="5" id="KW-1185">Reference proteome</keyword>
<evidence type="ECO:0000313" key="5">
    <source>
        <dbReference type="Proteomes" id="UP000826146"/>
    </source>
</evidence>
<dbReference type="PROSITE" id="PS01137">
    <property type="entry name" value="TATD_1"/>
    <property type="match status" value="1"/>
</dbReference>
<accession>A0ABM7SFD6</accession>
<organism evidence="4 5">
    <name type="scientific">Helicobacter gastrofelis</name>
    <dbReference type="NCBI Taxonomy" id="2849642"/>
    <lineage>
        <taxon>Bacteria</taxon>
        <taxon>Pseudomonadati</taxon>
        <taxon>Campylobacterota</taxon>
        <taxon>Epsilonproteobacteria</taxon>
        <taxon>Campylobacterales</taxon>
        <taxon>Helicobacteraceae</taxon>
        <taxon>Helicobacter</taxon>
    </lineage>
</organism>
<protein>
    <submittedName>
        <fullName evidence="4">DNAse TatD</fullName>
    </submittedName>
</protein>
<comment type="similarity">
    <text evidence="1">Belongs to the metallo-dependent hydrolases superfamily. TatD-type hydrolase family.</text>
</comment>
<dbReference type="CDD" id="cd01310">
    <property type="entry name" value="TatD_DNAse"/>
    <property type="match status" value="1"/>
</dbReference>
<evidence type="ECO:0000256" key="1">
    <source>
        <dbReference type="ARBA" id="ARBA00009275"/>
    </source>
</evidence>
<sequence>MLDLVDTHCHLDHAHYLADVCQVLDNAKEVGVNTAIIPAASPKDLGRAIALCESHPNLYFAVGVHPLDLQDFQLDFLKAHIQHPRCVAVGECGLDYHYQNDPTTKTKQQEIFQAQIVLALEFNKPLIVHIREASVDAHAILKQYPELRGVLHCFNGDGLLLELADNFYYGIGGVATFKNAKNLVETLPQIPLKRLLLETDAPYLAPHPFRGQRNEPKYIPLIAEKLAQVRQMDVQELAHSTTHNAQTLFNLKVYP</sequence>
<dbReference type="PANTHER" id="PTHR46124">
    <property type="entry name" value="D-AMINOACYL-TRNA DEACYLASE"/>
    <property type="match status" value="1"/>
</dbReference>
<evidence type="ECO:0000313" key="4">
    <source>
        <dbReference type="EMBL" id="BCZ19073.1"/>
    </source>
</evidence>
<dbReference type="SUPFAM" id="SSF51556">
    <property type="entry name" value="Metallo-dependent hydrolases"/>
    <property type="match status" value="1"/>
</dbReference>
<dbReference type="PANTHER" id="PTHR46124:SF2">
    <property type="entry name" value="D-AMINOACYL-TRNA DEACYLASE"/>
    <property type="match status" value="1"/>
</dbReference>
<dbReference type="EMBL" id="AP024819">
    <property type="protein sequence ID" value="BCZ19073.1"/>
    <property type="molecule type" value="Genomic_DNA"/>
</dbReference>
<evidence type="ECO:0000256" key="3">
    <source>
        <dbReference type="ARBA" id="ARBA00022801"/>
    </source>
</evidence>
<dbReference type="Pfam" id="PF01026">
    <property type="entry name" value="TatD_DNase"/>
    <property type="match status" value="1"/>
</dbReference>
<dbReference type="RefSeq" id="WP_221272472.1">
    <property type="nucleotide sequence ID" value="NZ_AP024819.1"/>
</dbReference>
<dbReference type="InterPro" id="IPR018228">
    <property type="entry name" value="DNase_TatD-rel_CS"/>
</dbReference>
<proteinExistence type="inferred from homology"/>
<evidence type="ECO:0000256" key="2">
    <source>
        <dbReference type="ARBA" id="ARBA00022723"/>
    </source>
</evidence>
<dbReference type="InterPro" id="IPR032466">
    <property type="entry name" value="Metal_Hydrolase"/>
</dbReference>
<reference evidence="4 5" key="1">
    <citation type="submission" date="2021-07" db="EMBL/GenBank/DDBJ databases">
        <title>Novel Helicobacter sp. Isolated from a cat.</title>
        <authorList>
            <person name="Rimbara E."/>
            <person name="Suzuki M."/>
        </authorList>
    </citation>
    <scope>NUCLEOTIDE SEQUENCE [LARGE SCALE GENOMIC DNA]</scope>
    <source>
        <strain evidence="5">NHP19-012</strain>
    </source>
</reference>
<keyword evidence="3" id="KW-0378">Hydrolase</keyword>
<dbReference type="PROSITE" id="PS01091">
    <property type="entry name" value="TATD_3"/>
    <property type="match status" value="1"/>
</dbReference>
<dbReference type="InterPro" id="IPR015991">
    <property type="entry name" value="TatD/YcfH-like"/>
</dbReference>
<dbReference type="PIRSF" id="PIRSF005902">
    <property type="entry name" value="DNase_TatD"/>
    <property type="match status" value="1"/>
</dbReference>
<dbReference type="Gene3D" id="3.20.20.140">
    <property type="entry name" value="Metal-dependent hydrolases"/>
    <property type="match status" value="1"/>
</dbReference>
<dbReference type="Proteomes" id="UP000826146">
    <property type="component" value="Chromosome"/>
</dbReference>
<dbReference type="InterPro" id="IPR001130">
    <property type="entry name" value="TatD-like"/>
</dbReference>
<name>A0ABM7SFD6_9HELI</name>
<gene>
    <name evidence="4" type="primary">tatD</name>
    <name evidence="4" type="ORF">NHP190012_07150</name>
</gene>